<dbReference type="EMBL" id="UOFM01000055">
    <property type="protein sequence ID" value="VAW73247.1"/>
    <property type="molecule type" value="Genomic_DNA"/>
</dbReference>
<sequence length="37" mass="4189">MKMSIMMMDVRQLAEGVEFPSLKDPDMGRGIYPEVEG</sequence>
<proteinExistence type="predicted"/>
<dbReference type="AlphaFoldDB" id="A0A3B0YCD9"/>
<reference evidence="1" key="1">
    <citation type="submission" date="2018-06" db="EMBL/GenBank/DDBJ databases">
        <authorList>
            <person name="Zhirakovskaya E."/>
        </authorList>
    </citation>
    <scope>NUCLEOTIDE SEQUENCE</scope>
</reference>
<accession>A0A3B0YCD9</accession>
<gene>
    <name evidence="1" type="ORF">MNBD_GAMMA14-760</name>
</gene>
<protein>
    <submittedName>
        <fullName evidence="1">Uncharacterized protein</fullName>
    </submittedName>
</protein>
<organism evidence="1">
    <name type="scientific">hydrothermal vent metagenome</name>
    <dbReference type="NCBI Taxonomy" id="652676"/>
    <lineage>
        <taxon>unclassified sequences</taxon>
        <taxon>metagenomes</taxon>
        <taxon>ecological metagenomes</taxon>
    </lineage>
</organism>
<name>A0A3B0YCD9_9ZZZZ</name>
<evidence type="ECO:0000313" key="1">
    <source>
        <dbReference type="EMBL" id="VAW73247.1"/>
    </source>
</evidence>